<dbReference type="GO" id="GO:0098609">
    <property type="term" value="P:cell-cell adhesion"/>
    <property type="evidence" value="ECO:0007669"/>
    <property type="project" value="TreeGrafter"/>
</dbReference>
<dbReference type="GO" id="GO:0019901">
    <property type="term" value="F:protein kinase binding"/>
    <property type="evidence" value="ECO:0007669"/>
    <property type="project" value="TreeGrafter"/>
</dbReference>
<evidence type="ECO:0000256" key="2">
    <source>
        <dbReference type="ARBA" id="ARBA00023136"/>
    </source>
</evidence>
<feature type="region of interest" description="Disordered" evidence="3">
    <location>
        <begin position="290"/>
        <end position="326"/>
    </location>
</feature>
<dbReference type="InParanoid" id="A0A7M7KWQ3"/>
<dbReference type="InterPro" id="IPR050614">
    <property type="entry name" value="Synaptic_Scaffolding_LAP-MAGUK"/>
</dbReference>
<dbReference type="Pfam" id="PF00595">
    <property type="entry name" value="PDZ"/>
    <property type="match status" value="2"/>
</dbReference>
<feature type="domain" description="PDZ" evidence="4">
    <location>
        <begin position="589"/>
        <end position="678"/>
    </location>
</feature>
<dbReference type="GO" id="GO:0016323">
    <property type="term" value="C:basolateral plasma membrane"/>
    <property type="evidence" value="ECO:0007669"/>
    <property type="project" value="TreeGrafter"/>
</dbReference>
<protein>
    <recommendedName>
        <fullName evidence="4">PDZ domain-containing protein</fullName>
    </recommendedName>
</protein>
<dbReference type="InterPro" id="IPR036034">
    <property type="entry name" value="PDZ_sf"/>
</dbReference>
<name>A0A7M7KWQ3_VARDE</name>
<feature type="compositionally biased region" description="Polar residues" evidence="3">
    <location>
        <begin position="238"/>
        <end position="248"/>
    </location>
</feature>
<dbReference type="PANTHER" id="PTHR23119">
    <property type="entry name" value="DISCS LARGE"/>
    <property type="match status" value="1"/>
</dbReference>
<proteinExistence type="predicted"/>
<feature type="compositionally biased region" description="Basic and acidic residues" evidence="3">
    <location>
        <begin position="184"/>
        <end position="198"/>
    </location>
</feature>
<evidence type="ECO:0000313" key="6">
    <source>
        <dbReference type="Proteomes" id="UP000594260"/>
    </source>
</evidence>
<feature type="domain" description="PDZ" evidence="4">
    <location>
        <begin position="496"/>
        <end position="584"/>
    </location>
</feature>
<dbReference type="PANTHER" id="PTHR23119:SF51">
    <property type="entry name" value="DISKS LARGE 1 TUMOR SUPPRESSOR PROTEIN"/>
    <property type="match status" value="1"/>
</dbReference>
<dbReference type="GO" id="GO:0043113">
    <property type="term" value="P:receptor clustering"/>
    <property type="evidence" value="ECO:0007669"/>
    <property type="project" value="TreeGrafter"/>
</dbReference>
<organism evidence="5 6">
    <name type="scientific">Varroa destructor</name>
    <name type="common">Honeybee mite</name>
    <dbReference type="NCBI Taxonomy" id="109461"/>
    <lineage>
        <taxon>Eukaryota</taxon>
        <taxon>Metazoa</taxon>
        <taxon>Ecdysozoa</taxon>
        <taxon>Arthropoda</taxon>
        <taxon>Chelicerata</taxon>
        <taxon>Arachnida</taxon>
        <taxon>Acari</taxon>
        <taxon>Parasitiformes</taxon>
        <taxon>Mesostigmata</taxon>
        <taxon>Gamasina</taxon>
        <taxon>Dermanyssoidea</taxon>
        <taxon>Varroidae</taxon>
        <taxon>Varroa</taxon>
    </lineage>
</organism>
<keyword evidence="2" id="KW-0472">Membrane</keyword>
<dbReference type="SUPFAM" id="SSF50156">
    <property type="entry name" value="PDZ domain-like"/>
    <property type="match status" value="2"/>
</dbReference>
<dbReference type="GeneID" id="111255430"/>
<feature type="compositionally biased region" description="Basic and acidic residues" evidence="3">
    <location>
        <begin position="217"/>
        <end position="231"/>
    </location>
</feature>
<dbReference type="Proteomes" id="UP000594260">
    <property type="component" value="Unplaced"/>
</dbReference>
<evidence type="ECO:0000313" key="5">
    <source>
        <dbReference type="EnsemblMetazoa" id="XP_022673132"/>
    </source>
</evidence>
<dbReference type="GO" id="GO:0030054">
    <property type="term" value="C:cell junction"/>
    <property type="evidence" value="ECO:0007669"/>
    <property type="project" value="TreeGrafter"/>
</dbReference>
<feature type="region of interest" description="Disordered" evidence="3">
    <location>
        <begin position="438"/>
        <end position="464"/>
    </location>
</feature>
<evidence type="ECO:0000256" key="3">
    <source>
        <dbReference type="SAM" id="MobiDB-lite"/>
    </source>
</evidence>
<dbReference type="OrthoDB" id="6417639at2759"/>
<accession>A0A7M7KWQ3</accession>
<keyword evidence="6" id="KW-1185">Reference proteome</keyword>
<dbReference type="PROSITE" id="PS50106">
    <property type="entry name" value="PDZ"/>
    <property type="match status" value="2"/>
</dbReference>
<dbReference type="EnsemblMetazoa" id="XM_022817397">
    <property type="protein sequence ID" value="XP_022673132"/>
    <property type="gene ID" value="LOC111255430"/>
</dbReference>
<dbReference type="SMART" id="SM00228">
    <property type="entry name" value="PDZ"/>
    <property type="match status" value="2"/>
</dbReference>
<dbReference type="Gene3D" id="2.30.42.10">
    <property type="match status" value="2"/>
</dbReference>
<dbReference type="RefSeq" id="XP_022673132.1">
    <property type="nucleotide sequence ID" value="XM_022817397.1"/>
</dbReference>
<dbReference type="GO" id="GO:0045197">
    <property type="term" value="P:establishment or maintenance of epithelial cell apical/basal polarity"/>
    <property type="evidence" value="ECO:0007669"/>
    <property type="project" value="TreeGrafter"/>
</dbReference>
<dbReference type="KEGG" id="vde:111255430"/>
<dbReference type="CDD" id="cd00136">
    <property type="entry name" value="PDZ_canonical"/>
    <property type="match status" value="2"/>
</dbReference>
<dbReference type="AlphaFoldDB" id="A0A7M7KWQ3"/>
<feature type="region of interest" description="Disordered" evidence="3">
    <location>
        <begin position="180"/>
        <end position="253"/>
    </location>
</feature>
<sequence length="690" mass="77384">MGIFNLQEWKSLWNLNKPPKPTYYSVHANLSQNNLPTVPRYGIQSTNSYPGDGAHVTDYPNNRIVQQWELRKREGSVPLSLSRGRRDADWRVAAVGSQFRPSSRQSDQQAKQLQDQTEVGYQINGMVEPKRTTKPLSNQGEQYKNGKEIRPARLDAVSHDALDLNEVDLARHAIVQKNPVRATETSRYKSHSQKDLTDLHSGTDFTFNKQAYVDNRPLGKEPFKSWERNKNDYPNPGRTKSSETNSSRYVRPEKQIPAELQQKLEHEQQPKMSTFNQALCKFKQLADSAENQQKLHRTHQESETRTGSVRPYNGPLRDKATSEQNVTQRAKVNELYKSAAAFPIGETVNQQTYGEHCDYQTSVNQLKAGSGRIAIQKRDSLYKQANSSGLPECDTDSQASSLQRLRARQARVIGTSRTGSNGSNLALLDLYRTSKPEAPRGALPIDDLEDSQDDVPVTSTPRQSVRKALHHFTRSRENFLLNRRERDEKKDWQQENVLIRRLDEKGFGLVILGGRDQEIRANDQGVYIADVTPGSPAAVDGRLRVGDLIISANGIGFKSISHEDAKRVMLSARDSLAITVRRYIGKVHIVQVKLIRNGNRLGFAVTGGSNNQVRNGDTSIYIKKVFENTVASRCGTIEVGDQLHSVNGTDLINVPHAVATEALRNATDPVTLVIGKTGRINPLIFADQRL</sequence>
<comment type="subcellular location">
    <subcellularLocation>
        <location evidence="1">Membrane</location>
    </subcellularLocation>
</comment>
<dbReference type="InterPro" id="IPR001478">
    <property type="entry name" value="PDZ"/>
</dbReference>
<reference evidence="5" key="1">
    <citation type="submission" date="2021-01" db="UniProtKB">
        <authorList>
            <consortium name="EnsemblMetazoa"/>
        </authorList>
    </citation>
    <scope>IDENTIFICATION</scope>
</reference>
<evidence type="ECO:0000256" key="1">
    <source>
        <dbReference type="ARBA" id="ARBA00004370"/>
    </source>
</evidence>
<dbReference type="GO" id="GO:0097120">
    <property type="term" value="P:receptor localization to synapse"/>
    <property type="evidence" value="ECO:0007669"/>
    <property type="project" value="TreeGrafter"/>
</dbReference>
<evidence type="ECO:0000259" key="4">
    <source>
        <dbReference type="PROSITE" id="PS50106"/>
    </source>
</evidence>